<organism evidence="1 2">
    <name type="scientific">Erwinia phage pEa_SNUABM_7</name>
    <dbReference type="NCBI Taxonomy" id="2866695"/>
    <lineage>
        <taxon>Viruses</taxon>
        <taxon>Duplodnaviria</taxon>
        <taxon>Heunggongvirae</taxon>
        <taxon>Uroviricota</taxon>
        <taxon>Caudoviricetes</taxon>
        <taxon>Snuvirus</taxon>
        <taxon>Snuvirus SNUABM7</taxon>
    </lineage>
</organism>
<sequence length="176" mass="20108">MEIGYRCVNCRHVYQDIIGKCDCNNDKFVFKRVAIIDVPDEEEKIPQLNELHHSRGPRFVNYRNGSSWNGVYEYQGLHENGRPRVGILGNMGSSYDHVEMSKQFGDRNMQSNCVLAAASPELLEVAYMCYNYFNTKRKVQGNSPKTEMRIKLIAQAIHAATDLSVYKEPQDAPVSK</sequence>
<protein>
    <submittedName>
        <fullName evidence="1">Uncharacterized protein</fullName>
    </submittedName>
</protein>
<keyword evidence="2" id="KW-1185">Reference proteome</keyword>
<dbReference type="Proteomes" id="UP000827609">
    <property type="component" value="Segment"/>
</dbReference>
<gene>
    <name evidence="1" type="ORF">pEaSNUABM7_00042</name>
</gene>
<proteinExistence type="predicted"/>
<evidence type="ECO:0000313" key="1">
    <source>
        <dbReference type="EMBL" id="QYW04710.1"/>
    </source>
</evidence>
<name>A0AAE7WSB4_9CAUD</name>
<reference evidence="1" key="1">
    <citation type="submission" date="2021-06" db="EMBL/GenBank/DDBJ databases">
        <title>Complete genome sequence of Erwinia phage pEa_SNUABM_7.</title>
        <authorList>
            <person name="Kim S.G."/>
            <person name="Park S.C."/>
        </authorList>
    </citation>
    <scope>NUCLEOTIDE SEQUENCE</scope>
</reference>
<evidence type="ECO:0000313" key="2">
    <source>
        <dbReference type="Proteomes" id="UP000827609"/>
    </source>
</evidence>
<dbReference type="EMBL" id="MZ475896">
    <property type="protein sequence ID" value="QYW04710.1"/>
    <property type="molecule type" value="Genomic_DNA"/>
</dbReference>
<accession>A0AAE7WSB4</accession>